<dbReference type="GeneID" id="23797488"/>
<evidence type="ECO:0000313" key="3">
    <source>
        <dbReference type="EMBL" id="CCQ35115.1"/>
    </source>
</evidence>
<geneLocation type="plasmid" evidence="3 6">
    <name>pHTIA</name>
</geneLocation>
<evidence type="ECO:0000259" key="2">
    <source>
        <dbReference type="Pfam" id="PF24957"/>
    </source>
</evidence>
<sequence length="828" mass="93490">MPAGPLIDALCESNDISNKPRLPENPRLRDTRVHWPETLDVHDTLLKGAIERESGVWLLSPTLRHEYLEILTLSALFKLMSTDTDRKRVLVFSRDAHVRERYKELRPGHRRPWSKERFPLATIKPNGEVNQKTTSRGDEGRPPRALFSKHLTHLPDENVASEIGCVIYDETVTYRPNRWDRFQQWLDENDIPSVIYCLHDPLGPTFGHVSEDASGWAWPPALLDAVVDEPTAVDGGVKTVPEVDRQTRVTRQLQNHVDGVSREVHVVEEGEVADDLADVWSSIEELSDVNDDLQSDVLDDGINDLKMALNVISNVVASMGNADRALGNQWETIAPSGWLDRLGHNYENIRDDDAGGPAHGVYGDAVRSLEDVHDEWEDYELSETKRGHLYRLLHGALDADESLLVVVPSDGDRSAVELDLEARGGPLYDALGEELGVISTGALPTAPPADRVILVGPPAWRDRWILRTNHAPEVTVLAYEHQLPLLRYQYDHLDDTLRDVTDRELYRKAAETANKDEEWDAPVVDGVSVNVPMPKGRSEGEDTSEWESSIAEGYDVVEEHEPMSVDEIIDSLDTSSDPSVPSSSGSESGDGQSGSVKCLRLVFDDGRSMPIKRGSRVHVVDGDRGGTVSKYASKVQPGDTIVHVRQTEQLRQQLYDLIKRRGDDKAIMRAERWKIRLEQALDETGDDFGEFKERMREAGADHGDDTFRRWYNLEIDYPRTYDDLPTIAEAYDLTVVKENSEKIWEATQEIKTTYMKLLRELRKQAYRVMAGDDPEQVVLSEDWDIRLADFDVIDEEGQRIVEPHTVVDVHEDQVAPHRLKRIESVDLG</sequence>
<feature type="region of interest" description="Disordered" evidence="1">
    <location>
        <begin position="124"/>
        <end position="144"/>
    </location>
</feature>
<dbReference type="Proteomes" id="UP000003861">
    <property type="component" value="Unassembled WGS sequence"/>
</dbReference>
<reference evidence="3 6" key="3">
    <citation type="journal article" date="2014" name="Environ. Microbiol.">
        <title>Halorhabdus tiamatea: proteogenomics and glycosidase activity measurements identify the first cultivated euryarchaeon from a deep-sea anoxic brine lake as potential polysaccharide degrader.</title>
        <authorList>
            <person name="Werner J."/>
            <person name="Ferrer M."/>
            <person name="Michel G."/>
            <person name="Mann A.J."/>
            <person name="Huang S."/>
            <person name="Juarez S."/>
            <person name="Ciordia S."/>
            <person name="Albar J.P."/>
            <person name="Alcaide M."/>
            <person name="La Cono V."/>
            <person name="Yakimov M.M."/>
            <person name="Antunes A."/>
            <person name="Taborda M."/>
            <person name="Da Costa M.S."/>
            <person name="Amann R.I."/>
            <person name="Gloeckner F.O."/>
            <person name="Golyshina O.V."/>
            <person name="Golyshin P.N."/>
            <person name="Teeling H."/>
        </authorList>
    </citation>
    <scope>NUCLEOTIDE SEQUENCE [LARGE SCALE GENOMIC DNA]</scope>
    <source>
        <strain evidence="6">SARL4B</strain>
        <strain evidence="3">Type strain: SARL4B</strain>
        <plasmid evidence="3">pHTIA</plasmid>
    </source>
</reference>
<accession>S6D4H6</accession>
<dbReference type="NCBIfam" id="NF038316">
    <property type="entry name" value="DrmE_fam"/>
    <property type="match status" value="1"/>
</dbReference>
<dbReference type="HOGENOM" id="CLU_342157_0_0_2"/>
<dbReference type="Pfam" id="PF24957">
    <property type="entry name" value="DrmE_C"/>
    <property type="match status" value="1"/>
</dbReference>
<dbReference type="Proteomes" id="UP000015381">
    <property type="component" value="Plasmid pHTIA"/>
</dbReference>
<keyword evidence="6" id="KW-1185">Reference proteome</keyword>
<keyword evidence="3" id="KW-0614">Plasmid</keyword>
<reference evidence="4 5" key="2">
    <citation type="journal article" date="2013" name="PLoS ONE">
        <title>INDIGO - INtegrated Data Warehouse of MIcrobial GenOmes with Examples from the Red Sea Extremophiles.</title>
        <authorList>
            <person name="Alam I."/>
            <person name="Antunes A."/>
            <person name="Kamau A.A."/>
            <person name="Ba Alawi W."/>
            <person name="Kalkatawi M."/>
            <person name="Stingl U."/>
            <person name="Bajic V.B."/>
        </authorList>
    </citation>
    <scope>NUCLEOTIDE SEQUENCE [LARGE SCALE GENOMIC DNA]</scope>
    <source>
        <strain evidence="4 5">SARL4B</strain>
    </source>
</reference>
<protein>
    <recommendedName>
        <fullName evidence="2">DISARM protein DrmE C-terminal domain-containing protein</fullName>
    </recommendedName>
</protein>
<feature type="compositionally biased region" description="Low complexity" evidence="1">
    <location>
        <begin position="571"/>
        <end position="595"/>
    </location>
</feature>
<dbReference type="KEGG" id="hti:HTIA_p3013"/>
<evidence type="ECO:0000313" key="6">
    <source>
        <dbReference type="Proteomes" id="UP000015381"/>
    </source>
</evidence>
<feature type="region of interest" description="Disordered" evidence="1">
    <location>
        <begin position="571"/>
        <end position="596"/>
    </location>
</feature>
<evidence type="ECO:0000313" key="4">
    <source>
        <dbReference type="EMBL" id="ERJ06496.1"/>
    </source>
</evidence>
<evidence type="ECO:0000256" key="1">
    <source>
        <dbReference type="SAM" id="MobiDB-lite"/>
    </source>
</evidence>
<gene>
    <name evidence="4" type="ORF">HLRTI_001383</name>
    <name evidence="3" type="ORF">HTIA_p3013</name>
</gene>
<feature type="region of interest" description="Disordered" evidence="1">
    <location>
        <begin position="527"/>
        <end position="548"/>
    </location>
</feature>
<proteinExistence type="predicted"/>
<feature type="domain" description="DISARM protein DrmE C-terminal" evidence="2">
    <location>
        <begin position="598"/>
        <end position="763"/>
    </location>
</feature>
<dbReference type="RefSeq" id="WP_020931531.1">
    <property type="nucleotide sequence ID" value="NC_021913.1"/>
</dbReference>
<organism evidence="3 6">
    <name type="scientific">Halorhabdus tiamatea SARL4B</name>
    <dbReference type="NCBI Taxonomy" id="1033806"/>
    <lineage>
        <taxon>Archaea</taxon>
        <taxon>Methanobacteriati</taxon>
        <taxon>Methanobacteriota</taxon>
        <taxon>Stenosarchaea group</taxon>
        <taxon>Halobacteria</taxon>
        <taxon>Halobacteriales</taxon>
        <taxon>Haloarculaceae</taxon>
        <taxon>Halorhabdus</taxon>
    </lineage>
</organism>
<dbReference type="InterPro" id="IPR049794">
    <property type="entry name" value="DrmE"/>
</dbReference>
<dbReference type="AlphaFoldDB" id="S6D4H6"/>
<name>S6D4H6_9EURY</name>
<evidence type="ECO:0000313" key="5">
    <source>
        <dbReference type="Proteomes" id="UP000003861"/>
    </source>
</evidence>
<dbReference type="InterPro" id="IPR056666">
    <property type="entry name" value="DrmE_C"/>
</dbReference>
<dbReference type="OrthoDB" id="289749at2157"/>
<dbReference type="EMBL" id="AFNT02000013">
    <property type="protein sequence ID" value="ERJ06496.1"/>
    <property type="molecule type" value="Genomic_DNA"/>
</dbReference>
<dbReference type="EMBL" id="HF571521">
    <property type="protein sequence ID" value="CCQ35115.1"/>
    <property type="molecule type" value="Genomic_DNA"/>
</dbReference>
<dbReference type="eggNOG" id="arCOG09338">
    <property type="taxonomic scope" value="Archaea"/>
</dbReference>
<reference evidence="4 5" key="1">
    <citation type="journal article" date="2011" name="J. Bacteriol.">
        <title>Genome sequence of Halorhabdus tiamatea, the first archaeon isolated from a deep-sea anoxic brine lake.</title>
        <authorList>
            <person name="Antunes A."/>
            <person name="Alam I."/>
            <person name="Bajic V.B."/>
            <person name="Stingl U."/>
        </authorList>
    </citation>
    <scope>NUCLEOTIDE SEQUENCE [LARGE SCALE GENOMIC DNA]</scope>
    <source>
        <strain evidence="4 5">SARL4B</strain>
    </source>
</reference>